<proteinExistence type="predicted"/>
<organism evidence="2 3">
    <name type="scientific">Trichinella nelsoni</name>
    <dbReference type="NCBI Taxonomy" id="6336"/>
    <lineage>
        <taxon>Eukaryota</taxon>
        <taxon>Metazoa</taxon>
        <taxon>Ecdysozoa</taxon>
        <taxon>Nematoda</taxon>
        <taxon>Enoplea</taxon>
        <taxon>Dorylaimia</taxon>
        <taxon>Trichinellida</taxon>
        <taxon>Trichinellidae</taxon>
        <taxon>Trichinella</taxon>
    </lineage>
</organism>
<comment type="caution">
    <text evidence="2">The sequence shown here is derived from an EMBL/GenBank/DDBJ whole genome shotgun (WGS) entry which is preliminary data.</text>
</comment>
<name>A0A0V0RIT8_9BILA</name>
<keyword evidence="3" id="KW-1185">Reference proteome</keyword>
<sequence length="61" mass="6964">MSCQLRSLSIMCAIIAEMECNLNLSECPKQREEQAILQSGSPRARALERARENSPDKRMRL</sequence>
<dbReference type="EMBL" id="JYDL01000162">
    <property type="protein sequence ID" value="KRX14352.1"/>
    <property type="molecule type" value="Genomic_DNA"/>
</dbReference>
<evidence type="ECO:0000313" key="2">
    <source>
        <dbReference type="EMBL" id="KRX14352.1"/>
    </source>
</evidence>
<protein>
    <submittedName>
        <fullName evidence="2">Uncharacterized protein</fullName>
    </submittedName>
</protein>
<dbReference type="AlphaFoldDB" id="A0A0V0RIT8"/>
<reference evidence="2 3" key="1">
    <citation type="submission" date="2015-01" db="EMBL/GenBank/DDBJ databases">
        <title>Evolution of Trichinella species and genotypes.</title>
        <authorList>
            <person name="Korhonen P.K."/>
            <person name="Edoardo P."/>
            <person name="Giuseppe L.R."/>
            <person name="Gasser R.B."/>
        </authorList>
    </citation>
    <scope>NUCLEOTIDE SEQUENCE [LARGE SCALE GENOMIC DNA]</scope>
    <source>
        <strain evidence="2">ISS37</strain>
    </source>
</reference>
<gene>
    <name evidence="2" type="ORF">T07_4673</name>
</gene>
<accession>A0A0V0RIT8</accession>
<evidence type="ECO:0000256" key="1">
    <source>
        <dbReference type="SAM" id="MobiDB-lite"/>
    </source>
</evidence>
<feature type="compositionally biased region" description="Basic and acidic residues" evidence="1">
    <location>
        <begin position="45"/>
        <end position="61"/>
    </location>
</feature>
<feature type="region of interest" description="Disordered" evidence="1">
    <location>
        <begin position="35"/>
        <end position="61"/>
    </location>
</feature>
<evidence type="ECO:0000313" key="3">
    <source>
        <dbReference type="Proteomes" id="UP000054630"/>
    </source>
</evidence>
<dbReference type="Proteomes" id="UP000054630">
    <property type="component" value="Unassembled WGS sequence"/>
</dbReference>